<dbReference type="InterPro" id="IPR027783">
    <property type="entry name" value="Bacterial_PH-related"/>
</dbReference>
<keyword evidence="1" id="KW-0812">Transmembrane</keyword>
<evidence type="ECO:0000313" key="4">
    <source>
        <dbReference type="Proteomes" id="UP001569414"/>
    </source>
</evidence>
<dbReference type="EMBL" id="JBGMEL010000021">
    <property type="protein sequence ID" value="MFA0792309.1"/>
    <property type="molecule type" value="Genomic_DNA"/>
</dbReference>
<evidence type="ECO:0000256" key="1">
    <source>
        <dbReference type="SAM" id="Phobius"/>
    </source>
</evidence>
<proteinExistence type="predicted"/>
<keyword evidence="1" id="KW-0472">Membrane</keyword>
<feature type="transmembrane region" description="Helical" evidence="1">
    <location>
        <begin position="44"/>
        <end position="63"/>
    </location>
</feature>
<reference evidence="3 4" key="1">
    <citation type="submission" date="2024-08" db="EMBL/GenBank/DDBJ databases">
        <authorList>
            <person name="Ishaq N."/>
        </authorList>
    </citation>
    <scope>NUCLEOTIDE SEQUENCE [LARGE SCALE GENOMIC DNA]</scope>
    <source>
        <strain evidence="3 4">JCM 30400</strain>
    </source>
</reference>
<dbReference type="Pfam" id="PF10882">
    <property type="entry name" value="bPH_5"/>
    <property type="match status" value="1"/>
</dbReference>
<organism evidence="3 4">
    <name type="scientific">Microbulbifer echini</name>
    <dbReference type="NCBI Taxonomy" id="1529067"/>
    <lineage>
        <taxon>Bacteria</taxon>
        <taxon>Pseudomonadati</taxon>
        <taxon>Pseudomonadota</taxon>
        <taxon>Gammaproteobacteria</taxon>
        <taxon>Cellvibrionales</taxon>
        <taxon>Microbulbiferaceae</taxon>
        <taxon>Microbulbifer</taxon>
    </lineage>
</organism>
<evidence type="ECO:0000313" key="3">
    <source>
        <dbReference type="EMBL" id="MFA0792309.1"/>
    </source>
</evidence>
<protein>
    <submittedName>
        <fullName evidence="3">PH domain-containing protein</fullName>
    </submittedName>
</protein>
<keyword evidence="4" id="KW-1185">Reference proteome</keyword>
<accession>A0ABV4NRZ8</accession>
<feature type="domain" description="Bacterial Pleckstrin homology" evidence="2">
    <location>
        <begin position="65"/>
        <end position="163"/>
    </location>
</feature>
<dbReference type="RefSeq" id="WP_371844681.1">
    <property type="nucleotide sequence ID" value="NZ_JBGMEL010000021.1"/>
</dbReference>
<name>A0ABV4NRZ8_9GAMM</name>
<sequence>MHPVVFQAPWSRQLKIISLLSAALLLAIPVILLAKSPQTPSLLFSLAIALPPVILLLGAGFSIRGYSLDHNRLQILRPGWKTSISLEGLHEAKADPAAMQGSVRIFGNSGLFGYIGLFQNKPLGRFRAFATDQQKAVVLRFPGKTLVITPDNPARMVEMLRQKIE</sequence>
<keyword evidence="1" id="KW-1133">Transmembrane helix</keyword>
<gene>
    <name evidence="3" type="ORF">ACCI51_17350</name>
</gene>
<dbReference type="Proteomes" id="UP001569414">
    <property type="component" value="Unassembled WGS sequence"/>
</dbReference>
<evidence type="ECO:0000259" key="2">
    <source>
        <dbReference type="Pfam" id="PF10882"/>
    </source>
</evidence>
<comment type="caution">
    <text evidence="3">The sequence shown here is derived from an EMBL/GenBank/DDBJ whole genome shotgun (WGS) entry which is preliminary data.</text>
</comment>